<organism evidence="1 2">
    <name type="scientific">Rhizopus oryzae</name>
    <name type="common">Mucormycosis agent</name>
    <name type="synonym">Rhizopus arrhizus var. delemar</name>
    <dbReference type="NCBI Taxonomy" id="64495"/>
    <lineage>
        <taxon>Eukaryota</taxon>
        <taxon>Fungi</taxon>
        <taxon>Fungi incertae sedis</taxon>
        <taxon>Mucoromycota</taxon>
        <taxon>Mucoromycotina</taxon>
        <taxon>Mucoromycetes</taxon>
        <taxon>Mucorales</taxon>
        <taxon>Mucorineae</taxon>
        <taxon>Rhizopodaceae</taxon>
        <taxon>Rhizopus</taxon>
    </lineage>
</organism>
<dbReference type="AlphaFoldDB" id="A0A9P7CAJ4"/>
<protein>
    <recommendedName>
        <fullName evidence="3">Reverse transcriptase domain-containing protein</fullName>
    </recommendedName>
</protein>
<proteinExistence type="predicted"/>
<comment type="caution">
    <text evidence="1">The sequence shown here is derived from an EMBL/GenBank/DDBJ whole genome shotgun (WGS) entry which is preliminary data.</text>
</comment>
<dbReference type="OrthoDB" id="5514950at2759"/>
<evidence type="ECO:0000313" key="1">
    <source>
        <dbReference type="EMBL" id="KAG1543761.1"/>
    </source>
</evidence>
<evidence type="ECO:0008006" key="3">
    <source>
        <dbReference type="Google" id="ProtNLM"/>
    </source>
</evidence>
<evidence type="ECO:0000313" key="2">
    <source>
        <dbReference type="Proteomes" id="UP000717996"/>
    </source>
</evidence>
<accession>A0A9P7CAJ4</accession>
<gene>
    <name evidence="1" type="ORF">G6F51_006480</name>
</gene>
<sequence>MIQENLAIIDQLASPRSSASCSNIARYFLADRNPPLDLAQGGFRVARGTLDQAFYLAEICTILRRHHRSTLVFSFLDTRSAYNTVDRRYIWKNLENKSPAPPICLQ</sequence>
<reference evidence="1" key="1">
    <citation type="journal article" date="2020" name="Microb. Genom.">
        <title>Genetic diversity of clinical and environmental Mucorales isolates obtained from an investigation of mucormycosis cases among solid organ transplant recipients.</title>
        <authorList>
            <person name="Nguyen M.H."/>
            <person name="Kaul D."/>
            <person name="Muto C."/>
            <person name="Cheng S.J."/>
            <person name="Richter R.A."/>
            <person name="Bruno V.M."/>
            <person name="Liu G."/>
            <person name="Beyhan S."/>
            <person name="Sundermann A.J."/>
            <person name="Mounaud S."/>
            <person name="Pasculle A.W."/>
            <person name="Nierman W.C."/>
            <person name="Driscoll E."/>
            <person name="Cumbie R."/>
            <person name="Clancy C.J."/>
            <person name="Dupont C.L."/>
        </authorList>
    </citation>
    <scope>NUCLEOTIDE SEQUENCE</scope>
    <source>
        <strain evidence="1">GL16</strain>
    </source>
</reference>
<name>A0A9P7CAJ4_RHIOR</name>
<dbReference type="EMBL" id="JAANIT010000883">
    <property type="protein sequence ID" value="KAG1543761.1"/>
    <property type="molecule type" value="Genomic_DNA"/>
</dbReference>
<dbReference type="Proteomes" id="UP000717996">
    <property type="component" value="Unassembled WGS sequence"/>
</dbReference>